<reference evidence="12 13" key="1">
    <citation type="journal article" date="2011" name="Stand. Genomic Sci.">
        <title>Complete genome sequence of Syntrophobotulus glycolicus type strain (FlGlyR).</title>
        <authorList>
            <person name="Han C."/>
            <person name="Mwirichia R."/>
            <person name="Chertkov O."/>
            <person name="Held B."/>
            <person name="Lapidus A."/>
            <person name="Nolan M."/>
            <person name="Lucas S."/>
            <person name="Hammon N."/>
            <person name="Deshpande S."/>
            <person name="Cheng J.F."/>
            <person name="Tapia R."/>
            <person name="Goodwin L."/>
            <person name="Pitluck S."/>
            <person name="Huntemann M."/>
            <person name="Liolios K."/>
            <person name="Ivanova N."/>
            <person name="Pagani I."/>
            <person name="Mavromatis K."/>
            <person name="Ovchinikova G."/>
            <person name="Pati A."/>
            <person name="Chen A."/>
            <person name="Palaniappan K."/>
            <person name="Land M."/>
            <person name="Hauser L."/>
            <person name="Brambilla E.M."/>
            <person name="Rohde M."/>
            <person name="Spring S."/>
            <person name="Sikorski J."/>
            <person name="Goker M."/>
            <person name="Woyke T."/>
            <person name="Bristow J."/>
            <person name="Eisen J.A."/>
            <person name="Markowitz V."/>
            <person name="Hugenholtz P."/>
            <person name="Kyrpides N.C."/>
            <person name="Klenk H.P."/>
            <person name="Detter J.C."/>
        </authorList>
    </citation>
    <scope>NUCLEOTIDE SEQUENCE [LARGE SCALE GENOMIC DNA]</scope>
    <source>
        <strain evidence="13">DSM 8271 / FlGlyR</strain>
    </source>
</reference>
<dbReference type="SUPFAM" id="SSF46894">
    <property type="entry name" value="C-terminal effector domain of the bipartite response regulators"/>
    <property type="match status" value="1"/>
</dbReference>
<dbReference type="Pfam" id="PF00486">
    <property type="entry name" value="Trans_reg_C"/>
    <property type="match status" value="1"/>
</dbReference>
<dbReference type="KEGG" id="sgy:Sgly_1648"/>
<evidence type="ECO:0000256" key="4">
    <source>
        <dbReference type="ARBA" id="ARBA00023015"/>
    </source>
</evidence>
<dbReference type="Gene3D" id="1.10.10.10">
    <property type="entry name" value="Winged helix-like DNA-binding domain superfamily/Winged helix DNA-binding domain"/>
    <property type="match status" value="1"/>
</dbReference>
<evidence type="ECO:0000256" key="8">
    <source>
        <dbReference type="PROSITE-ProRule" id="PRU00169"/>
    </source>
</evidence>
<evidence type="ECO:0000256" key="3">
    <source>
        <dbReference type="ARBA" id="ARBA00023012"/>
    </source>
</evidence>
<keyword evidence="6" id="KW-0804">Transcription</keyword>
<dbReference type="GO" id="GO:0032993">
    <property type="term" value="C:protein-DNA complex"/>
    <property type="evidence" value="ECO:0007669"/>
    <property type="project" value="TreeGrafter"/>
</dbReference>
<dbReference type="RefSeq" id="WP_013624814.1">
    <property type="nucleotide sequence ID" value="NC_015172.1"/>
</dbReference>
<protein>
    <recommendedName>
        <fullName evidence="1">Stage 0 sporulation protein A homolog</fullName>
    </recommendedName>
</protein>
<reference evidence="13" key="2">
    <citation type="submission" date="2011-02" db="EMBL/GenBank/DDBJ databases">
        <title>The complete genome of Syntrophobotulus glycolicus DSM 8271.</title>
        <authorList>
            <person name="Lucas S."/>
            <person name="Copeland A."/>
            <person name="Lapidus A."/>
            <person name="Bruce D."/>
            <person name="Goodwin L."/>
            <person name="Pitluck S."/>
            <person name="Kyrpides N."/>
            <person name="Mavromatis K."/>
            <person name="Pagani I."/>
            <person name="Ivanova N."/>
            <person name="Mikhailova N."/>
            <person name="Chertkov O."/>
            <person name="Held B."/>
            <person name="Detter J.C."/>
            <person name="Tapia R."/>
            <person name="Han C."/>
            <person name="Land M."/>
            <person name="Hauser L."/>
            <person name="Markowitz V."/>
            <person name="Cheng J.-F."/>
            <person name="Hugenholtz P."/>
            <person name="Woyke T."/>
            <person name="Wu D."/>
            <person name="Spring S."/>
            <person name="Schroeder M."/>
            <person name="Brambilla E."/>
            <person name="Klenk H.-P."/>
            <person name="Eisen J.A."/>
        </authorList>
    </citation>
    <scope>NUCLEOTIDE SEQUENCE [LARGE SCALE GENOMIC DNA]</scope>
    <source>
        <strain evidence="13">DSM 8271 / FlGlyR</strain>
    </source>
</reference>
<dbReference type="InterPro" id="IPR001867">
    <property type="entry name" value="OmpR/PhoB-type_DNA-bd"/>
</dbReference>
<evidence type="ECO:0000256" key="7">
    <source>
        <dbReference type="ARBA" id="ARBA00024867"/>
    </source>
</evidence>
<dbReference type="GO" id="GO:0005829">
    <property type="term" value="C:cytosol"/>
    <property type="evidence" value="ECO:0007669"/>
    <property type="project" value="TreeGrafter"/>
</dbReference>
<dbReference type="GO" id="GO:0000156">
    <property type="term" value="F:phosphorelay response regulator activity"/>
    <property type="evidence" value="ECO:0007669"/>
    <property type="project" value="TreeGrafter"/>
</dbReference>
<keyword evidence="4" id="KW-0805">Transcription regulation</keyword>
<feature type="DNA-binding region" description="OmpR/PhoB-type" evidence="9">
    <location>
        <begin position="125"/>
        <end position="219"/>
    </location>
</feature>
<keyword evidence="13" id="KW-1185">Reference proteome</keyword>
<dbReference type="InterPro" id="IPR001789">
    <property type="entry name" value="Sig_transdc_resp-reg_receiver"/>
</dbReference>
<dbReference type="InterPro" id="IPR016032">
    <property type="entry name" value="Sig_transdc_resp-reg_C-effctor"/>
</dbReference>
<dbReference type="Gene3D" id="3.40.50.2300">
    <property type="match status" value="1"/>
</dbReference>
<dbReference type="EMBL" id="CP002547">
    <property type="protein sequence ID" value="ADY55946.1"/>
    <property type="molecule type" value="Genomic_DNA"/>
</dbReference>
<dbReference type="PROSITE" id="PS51755">
    <property type="entry name" value="OMPR_PHOB"/>
    <property type="match status" value="1"/>
</dbReference>
<dbReference type="PANTHER" id="PTHR48111:SF22">
    <property type="entry name" value="REGULATOR OF RPOS"/>
    <property type="match status" value="1"/>
</dbReference>
<evidence type="ECO:0000256" key="1">
    <source>
        <dbReference type="ARBA" id="ARBA00018672"/>
    </source>
</evidence>
<dbReference type="PANTHER" id="PTHR48111">
    <property type="entry name" value="REGULATOR OF RPOS"/>
    <property type="match status" value="1"/>
</dbReference>
<comment type="caution">
    <text evidence="8">Lacks conserved residue(s) required for the propagation of feature annotation.</text>
</comment>
<evidence type="ECO:0000256" key="9">
    <source>
        <dbReference type="PROSITE-ProRule" id="PRU01091"/>
    </source>
</evidence>
<dbReference type="STRING" id="645991.Sgly_1648"/>
<organism evidence="12 13">
    <name type="scientific">Syntrophobotulus glycolicus (strain DSM 8271 / FlGlyR)</name>
    <dbReference type="NCBI Taxonomy" id="645991"/>
    <lineage>
        <taxon>Bacteria</taxon>
        <taxon>Bacillati</taxon>
        <taxon>Bacillota</taxon>
        <taxon>Clostridia</taxon>
        <taxon>Eubacteriales</taxon>
        <taxon>Desulfitobacteriaceae</taxon>
        <taxon>Syntrophobotulus</taxon>
    </lineage>
</organism>
<dbReference type="GO" id="GO:0006355">
    <property type="term" value="P:regulation of DNA-templated transcription"/>
    <property type="evidence" value="ECO:0007669"/>
    <property type="project" value="InterPro"/>
</dbReference>
<name>F0SYB1_SYNGF</name>
<sequence>MKILFIKNEMGSRKKIFAVLRKEGYTVEAAYDEESGFSKAAAGDFDVIVLYLHSPNEDRVAFIRDLRDLGISTPLIVLGDDGHSGDKVAVLDAGADDCLVTPLDMDEFMARLRVLSRRRNQAIIENKLEAAGLVLDPLKCVVMKKNQTIKLSLKETLLLEILMRNTGKVVTREQLFDRVWGYCSKNELSNVDLYVYYLRKKLSKTSIGTVRGIGYFFEQNLDAV</sequence>
<evidence type="ECO:0000256" key="2">
    <source>
        <dbReference type="ARBA" id="ARBA00022553"/>
    </source>
</evidence>
<dbReference type="Proteomes" id="UP000007488">
    <property type="component" value="Chromosome"/>
</dbReference>
<evidence type="ECO:0000259" key="10">
    <source>
        <dbReference type="PROSITE" id="PS50110"/>
    </source>
</evidence>
<comment type="function">
    <text evidence="7">May play the central regulatory role in sporulation. It may be an element of the effector pathway responsible for the activation of sporulation genes in response to nutritional stress. Spo0A may act in concert with spo0H (a sigma factor) to control the expression of some genes that are critical to the sporulation process.</text>
</comment>
<dbReference type="CDD" id="cd00383">
    <property type="entry name" value="trans_reg_C"/>
    <property type="match status" value="1"/>
</dbReference>
<dbReference type="InterPro" id="IPR011006">
    <property type="entry name" value="CheY-like_superfamily"/>
</dbReference>
<keyword evidence="3" id="KW-0902">Two-component regulatory system</keyword>
<dbReference type="Pfam" id="PF00072">
    <property type="entry name" value="Response_reg"/>
    <property type="match status" value="1"/>
</dbReference>
<dbReference type="SMART" id="SM00862">
    <property type="entry name" value="Trans_reg_C"/>
    <property type="match status" value="1"/>
</dbReference>
<dbReference type="eggNOG" id="COG0745">
    <property type="taxonomic scope" value="Bacteria"/>
</dbReference>
<keyword evidence="5 9" id="KW-0238">DNA-binding</keyword>
<accession>F0SYB1</accession>
<dbReference type="OrthoDB" id="9790454at2"/>
<dbReference type="HOGENOM" id="CLU_000445_30_1_9"/>
<proteinExistence type="predicted"/>
<dbReference type="SUPFAM" id="SSF52172">
    <property type="entry name" value="CheY-like"/>
    <property type="match status" value="1"/>
</dbReference>
<evidence type="ECO:0000259" key="11">
    <source>
        <dbReference type="PROSITE" id="PS51755"/>
    </source>
</evidence>
<dbReference type="InterPro" id="IPR039420">
    <property type="entry name" value="WalR-like"/>
</dbReference>
<feature type="domain" description="Response regulatory" evidence="10">
    <location>
        <begin position="2"/>
        <end position="116"/>
    </location>
</feature>
<dbReference type="SMART" id="SM00448">
    <property type="entry name" value="REC"/>
    <property type="match status" value="1"/>
</dbReference>
<gene>
    <name evidence="12" type="ordered locus">Sgly_1648</name>
</gene>
<dbReference type="GO" id="GO:0000976">
    <property type="term" value="F:transcription cis-regulatory region binding"/>
    <property type="evidence" value="ECO:0007669"/>
    <property type="project" value="TreeGrafter"/>
</dbReference>
<evidence type="ECO:0000313" key="12">
    <source>
        <dbReference type="EMBL" id="ADY55946.1"/>
    </source>
</evidence>
<evidence type="ECO:0000256" key="5">
    <source>
        <dbReference type="ARBA" id="ARBA00023125"/>
    </source>
</evidence>
<keyword evidence="2" id="KW-0597">Phosphoprotein</keyword>
<dbReference type="InterPro" id="IPR036388">
    <property type="entry name" value="WH-like_DNA-bd_sf"/>
</dbReference>
<evidence type="ECO:0000313" key="13">
    <source>
        <dbReference type="Proteomes" id="UP000007488"/>
    </source>
</evidence>
<dbReference type="PROSITE" id="PS50110">
    <property type="entry name" value="RESPONSE_REGULATORY"/>
    <property type="match status" value="1"/>
</dbReference>
<dbReference type="AlphaFoldDB" id="F0SYB1"/>
<evidence type="ECO:0000256" key="6">
    <source>
        <dbReference type="ARBA" id="ARBA00023163"/>
    </source>
</evidence>
<feature type="domain" description="OmpR/PhoB-type" evidence="11">
    <location>
        <begin position="125"/>
        <end position="219"/>
    </location>
</feature>